<dbReference type="Gene3D" id="3.30.200.20">
    <property type="entry name" value="Phosphorylase Kinase, domain 1"/>
    <property type="match status" value="1"/>
</dbReference>
<evidence type="ECO:0000256" key="2">
    <source>
        <dbReference type="ARBA" id="ARBA00012513"/>
    </source>
</evidence>
<reference evidence="15" key="3">
    <citation type="submission" date="2025-08" db="UniProtKB">
        <authorList>
            <consortium name="Ensembl"/>
        </authorList>
    </citation>
    <scope>IDENTIFICATION</scope>
</reference>
<dbReference type="GeneTree" id="ENSGT00940000158656"/>
<dbReference type="Gene3D" id="3.90.810.10">
    <property type="entry name" value="CRIB domain"/>
    <property type="match status" value="1"/>
</dbReference>
<keyword evidence="5" id="KW-0808">Transferase</keyword>
<dbReference type="InterPro" id="IPR011009">
    <property type="entry name" value="Kinase-like_dom_sf"/>
</dbReference>
<keyword evidence="8 11" id="KW-0067">ATP-binding</keyword>
<evidence type="ECO:0000256" key="6">
    <source>
        <dbReference type="ARBA" id="ARBA00022741"/>
    </source>
</evidence>
<evidence type="ECO:0000256" key="1">
    <source>
        <dbReference type="ARBA" id="ARBA00008874"/>
    </source>
</evidence>
<proteinExistence type="inferred from homology"/>
<dbReference type="Ensembl" id="ENSELUT00000020890.3">
    <property type="protein sequence ID" value="ENSELUP00000012564.3"/>
    <property type="gene ID" value="ENSELUG00000012934.3"/>
</dbReference>
<dbReference type="EC" id="2.7.11.1" evidence="2"/>
<evidence type="ECO:0000313" key="15">
    <source>
        <dbReference type="Ensembl" id="ENSELUP00000012564.3"/>
    </source>
</evidence>
<evidence type="ECO:0000256" key="12">
    <source>
        <dbReference type="SAM" id="MobiDB-lite"/>
    </source>
</evidence>
<dbReference type="CDD" id="cd01093">
    <property type="entry name" value="CRIB_PAK_like"/>
    <property type="match status" value="1"/>
</dbReference>
<dbReference type="GO" id="GO:0004674">
    <property type="term" value="F:protein serine/threonine kinase activity"/>
    <property type="evidence" value="ECO:0007669"/>
    <property type="project" value="UniProtKB-KW"/>
</dbReference>
<evidence type="ECO:0000256" key="11">
    <source>
        <dbReference type="PROSITE-ProRule" id="PRU10141"/>
    </source>
</evidence>
<dbReference type="SMART" id="SM00285">
    <property type="entry name" value="PBD"/>
    <property type="match status" value="1"/>
</dbReference>
<comment type="catalytic activity">
    <reaction evidence="10">
        <text>L-seryl-[protein] + ATP = O-phospho-L-seryl-[protein] + ADP + H(+)</text>
        <dbReference type="Rhea" id="RHEA:17989"/>
        <dbReference type="Rhea" id="RHEA-COMP:9863"/>
        <dbReference type="Rhea" id="RHEA-COMP:11604"/>
        <dbReference type="ChEBI" id="CHEBI:15378"/>
        <dbReference type="ChEBI" id="CHEBI:29999"/>
        <dbReference type="ChEBI" id="CHEBI:30616"/>
        <dbReference type="ChEBI" id="CHEBI:83421"/>
        <dbReference type="ChEBI" id="CHEBI:456216"/>
        <dbReference type="EC" id="2.7.11.1"/>
    </reaction>
</comment>
<keyword evidence="3" id="KW-0723">Serine/threonine-protein kinase</keyword>
<name>A0A3P8Y7I4_ESOLU</name>
<comment type="similarity">
    <text evidence="1">Belongs to the protein kinase superfamily. STE Ser/Thr protein kinase family. STE20 subfamily.</text>
</comment>
<keyword evidence="7" id="KW-0418">Kinase</keyword>
<dbReference type="CDD" id="cd06658">
    <property type="entry name" value="STKc_PAK5"/>
    <property type="match status" value="1"/>
</dbReference>
<dbReference type="GO" id="GO:0106310">
    <property type="term" value="F:protein serine kinase activity"/>
    <property type="evidence" value="ECO:0007669"/>
    <property type="project" value="RHEA"/>
</dbReference>
<dbReference type="PROSITE" id="PS50011">
    <property type="entry name" value="PROTEIN_KINASE_DOM"/>
    <property type="match status" value="1"/>
</dbReference>
<dbReference type="Gene3D" id="1.10.510.10">
    <property type="entry name" value="Transferase(Phosphotransferase) domain 1"/>
    <property type="match status" value="1"/>
</dbReference>
<dbReference type="InterPro" id="IPR017441">
    <property type="entry name" value="Protein_kinase_ATP_BS"/>
</dbReference>
<dbReference type="FunFam" id="1.10.510.10:FF:000073">
    <property type="entry name" value="Non-specific serine/threonine protein kinase"/>
    <property type="match status" value="1"/>
</dbReference>
<dbReference type="SUPFAM" id="SSF56112">
    <property type="entry name" value="Protein kinase-like (PK-like)"/>
    <property type="match status" value="1"/>
</dbReference>
<evidence type="ECO:0000256" key="9">
    <source>
        <dbReference type="ARBA" id="ARBA00047899"/>
    </source>
</evidence>
<dbReference type="InterPro" id="IPR000719">
    <property type="entry name" value="Prot_kinase_dom"/>
</dbReference>
<dbReference type="Bgee" id="ENSELUG00000012934">
    <property type="expression patterns" value="Expressed in brain and 6 other cell types or tissues"/>
</dbReference>
<dbReference type="Proteomes" id="UP000265140">
    <property type="component" value="Chromosome 18"/>
</dbReference>
<evidence type="ECO:0000256" key="7">
    <source>
        <dbReference type="ARBA" id="ARBA00022777"/>
    </source>
</evidence>
<accession>A0A3P8Y7I4</accession>
<dbReference type="InterPro" id="IPR036936">
    <property type="entry name" value="CRIB_dom_sf"/>
</dbReference>
<dbReference type="PANTHER" id="PTHR45832">
    <property type="entry name" value="SERINE/THREONINE-PROTEIN KINASE SAMKA-RELATED-RELATED"/>
    <property type="match status" value="1"/>
</dbReference>
<evidence type="ECO:0000313" key="16">
    <source>
        <dbReference type="Proteomes" id="UP000265140"/>
    </source>
</evidence>
<evidence type="ECO:0000256" key="3">
    <source>
        <dbReference type="ARBA" id="ARBA00022527"/>
    </source>
</evidence>
<dbReference type="GO" id="GO:0006915">
    <property type="term" value="P:apoptotic process"/>
    <property type="evidence" value="ECO:0007669"/>
    <property type="project" value="InterPro"/>
</dbReference>
<evidence type="ECO:0000256" key="5">
    <source>
        <dbReference type="ARBA" id="ARBA00022679"/>
    </source>
</evidence>
<dbReference type="InterPro" id="IPR028754">
    <property type="entry name" value="STKc_PAK5"/>
</dbReference>
<keyword evidence="6 11" id="KW-0547">Nucleotide-binding</keyword>
<dbReference type="Pfam" id="PF00786">
    <property type="entry name" value="PBD"/>
    <property type="match status" value="1"/>
</dbReference>
<dbReference type="PROSITE" id="PS00107">
    <property type="entry name" value="PROTEIN_KINASE_ATP"/>
    <property type="match status" value="1"/>
</dbReference>
<keyword evidence="4" id="KW-0597">Phosphoprotein</keyword>
<comment type="catalytic activity">
    <reaction evidence="9">
        <text>L-threonyl-[protein] + ATP = O-phospho-L-threonyl-[protein] + ADP + H(+)</text>
        <dbReference type="Rhea" id="RHEA:46608"/>
        <dbReference type="Rhea" id="RHEA-COMP:11060"/>
        <dbReference type="Rhea" id="RHEA-COMP:11605"/>
        <dbReference type="ChEBI" id="CHEBI:15378"/>
        <dbReference type="ChEBI" id="CHEBI:30013"/>
        <dbReference type="ChEBI" id="CHEBI:30616"/>
        <dbReference type="ChEBI" id="CHEBI:61977"/>
        <dbReference type="ChEBI" id="CHEBI:456216"/>
        <dbReference type="EC" id="2.7.11.1"/>
    </reaction>
</comment>
<evidence type="ECO:0000256" key="8">
    <source>
        <dbReference type="ARBA" id="ARBA00022840"/>
    </source>
</evidence>
<dbReference type="PROSITE" id="PS50108">
    <property type="entry name" value="CRIB"/>
    <property type="match status" value="1"/>
</dbReference>
<reference evidence="16" key="1">
    <citation type="journal article" date="2014" name="PLoS ONE">
        <title>The genome and linkage map of the northern pike (Esox lucius): conserved synteny revealed between the salmonid sister group and the Neoteleostei.</title>
        <authorList>
            <person name="Rondeau E.B."/>
            <person name="Minkley D.R."/>
            <person name="Leong J.S."/>
            <person name="Messmer A.M."/>
            <person name="Jantzen J.R."/>
            <person name="von Schalburg K.R."/>
            <person name="Lemon C."/>
            <person name="Bird N.H."/>
            <person name="Koop B.F."/>
        </authorList>
    </citation>
    <scope>NUCLEOTIDE SEQUENCE</scope>
</reference>
<feature type="region of interest" description="Disordered" evidence="12">
    <location>
        <begin position="118"/>
        <end position="173"/>
    </location>
</feature>
<dbReference type="GO" id="GO:0007010">
    <property type="term" value="P:cytoskeleton organization"/>
    <property type="evidence" value="ECO:0007669"/>
    <property type="project" value="InterPro"/>
</dbReference>
<feature type="binding site" evidence="11">
    <location>
        <position position="225"/>
    </location>
    <ligand>
        <name>ATP</name>
        <dbReference type="ChEBI" id="CHEBI:30616"/>
    </ligand>
</feature>
<evidence type="ECO:0000259" key="14">
    <source>
        <dbReference type="PROSITE" id="PS50108"/>
    </source>
</evidence>
<dbReference type="FunFam" id="3.30.200.20:FF:000141">
    <property type="entry name" value="Non-specific serine/threonine protein kinase"/>
    <property type="match status" value="1"/>
</dbReference>
<reference evidence="15" key="2">
    <citation type="submission" date="2020-02" db="EMBL/GenBank/DDBJ databases">
        <title>Esox lucius (northern pike) genome, fEsoLuc1, primary haplotype.</title>
        <authorList>
            <person name="Myers G."/>
            <person name="Karagic N."/>
            <person name="Meyer A."/>
            <person name="Pippel M."/>
            <person name="Reichard M."/>
            <person name="Winkler S."/>
            <person name="Tracey A."/>
            <person name="Sims Y."/>
            <person name="Howe K."/>
            <person name="Rhie A."/>
            <person name="Formenti G."/>
            <person name="Durbin R."/>
            <person name="Fedrigo O."/>
            <person name="Jarvis E.D."/>
        </authorList>
    </citation>
    <scope>NUCLEOTIDE SEQUENCE [LARGE SCALE GENOMIC DNA]</scope>
</reference>
<dbReference type="Pfam" id="PF00069">
    <property type="entry name" value="Pkinase"/>
    <property type="match status" value="1"/>
</dbReference>
<feature type="compositionally biased region" description="Pro residues" evidence="12">
    <location>
        <begin position="150"/>
        <end position="161"/>
    </location>
</feature>
<evidence type="ECO:0000259" key="13">
    <source>
        <dbReference type="PROSITE" id="PS50011"/>
    </source>
</evidence>
<organism evidence="15 16">
    <name type="scientific">Esox lucius</name>
    <name type="common">Northern pike</name>
    <dbReference type="NCBI Taxonomy" id="8010"/>
    <lineage>
        <taxon>Eukaryota</taxon>
        <taxon>Metazoa</taxon>
        <taxon>Chordata</taxon>
        <taxon>Craniata</taxon>
        <taxon>Vertebrata</taxon>
        <taxon>Euteleostomi</taxon>
        <taxon>Actinopterygii</taxon>
        <taxon>Neopterygii</taxon>
        <taxon>Teleostei</taxon>
        <taxon>Protacanthopterygii</taxon>
        <taxon>Esociformes</taxon>
        <taxon>Esocidae</taxon>
        <taxon>Esox</taxon>
    </lineage>
</organism>
<keyword evidence="16" id="KW-1185">Reference proteome</keyword>
<dbReference type="PANTHER" id="PTHR45832:SF4">
    <property type="entry name" value="NON-SPECIFIC SERINE_THREONINE PROTEIN KINASE"/>
    <property type="match status" value="1"/>
</dbReference>
<dbReference type="InterPro" id="IPR033923">
    <property type="entry name" value="PAK_BD"/>
</dbReference>
<sequence length="465" mass="52337">MEPFYWARGHMDLLPGLAGISSMFGKKKKRLEISAPSNFEHRVHTGFDAREQKFTGLPQQWQSLLADTANRPKPMVDPSYITPIQLAPMKTIVRGNRPPKDASINGLLEEFDSISVTRSNSLRKESPTGPHQAPSSVPLPQGAYSQPSSPYIPPGAYPPPSWGSSSDAQPSRVSHEQFRAALQLVVNPGDPREYLDSFIKIGEGSTGIVCIASEKHSGKQVAVKKMDLRKQQRRELLFNEVVIMRDYHHENVVDMYNSYLVGDELWVVMEFLEGGALTDIVTHTRMNEEQIATVCVSVLRSLSYLHTQGVIHRDIKSDSILLTSDGRIKLSDFGFCAQVSKEVPKRKSLVGTPYWMAPEVISRLPYGTEVDIWSLGIMVIEMVDGEPPYFNEPPLQAMRRIRDNLPPRLKESHKVSSVLRAFLDLMLVREPSQRATAQELLQHPFLKLSGPPSCIVPLMRHYRHR</sequence>
<dbReference type="FunFam" id="3.90.810.10:FF:000002">
    <property type="entry name" value="Non-specific serine/threonine protein kinase"/>
    <property type="match status" value="1"/>
</dbReference>
<dbReference type="AlphaFoldDB" id="A0A3P8Y7I4"/>
<dbReference type="GO" id="GO:0005524">
    <property type="term" value="F:ATP binding"/>
    <property type="evidence" value="ECO:0007669"/>
    <property type="project" value="UniProtKB-UniRule"/>
</dbReference>
<feature type="domain" description="Protein kinase" evidence="13">
    <location>
        <begin position="195"/>
        <end position="446"/>
    </location>
</feature>
<dbReference type="InterPro" id="IPR000095">
    <property type="entry name" value="CRIB_dom"/>
</dbReference>
<evidence type="ECO:0000256" key="4">
    <source>
        <dbReference type="ARBA" id="ARBA00022553"/>
    </source>
</evidence>
<feature type="domain" description="CRIB" evidence="14">
    <location>
        <begin position="33"/>
        <end position="46"/>
    </location>
</feature>
<protein>
    <recommendedName>
        <fullName evidence="2">non-specific serine/threonine protein kinase</fullName>
        <ecNumber evidence="2">2.7.11.1</ecNumber>
    </recommendedName>
</protein>
<dbReference type="InterPro" id="IPR051931">
    <property type="entry name" value="PAK3-like"/>
</dbReference>
<reference evidence="15" key="4">
    <citation type="submission" date="2025-09" db="UniProtKB">
        <authorList>
            <consortium name="Ensembl"/>
        </authorList>
    </citation>
    <scope>IDENTIFICATION</scope>
</reference>
<evidence type="ECO:0000256" key="10">
    <source>
        <dbReference type="ARBA" id="ARBA00048679"/>
    </source>
</evidence>